<evidence type="ECO:0000256" key="5">
    <source>
        <dbReference type="ARBA" id="ARBA00023180"/>
    </source>
</evidence>
<dbReference type="InterPro" id="IPR011001">
    <property type="entry name" value="Saposin-like"/>
</dbReference>
<keyword evidence="2" id="KW-0964">Secreted</keyword>
<dbReference type="GO" id="GO:0005576">
    <property type="term" value="C:extracellular region"/>
    <property type="evidence" value="ECO:0007669"/>
    <property type="project" value="UniProtKB-SubCell"/>
</dbReference>
<reference evidence="9" key="1">
    <citation type="submission" date="2025-08" db="UniProtKB">
        <authorList>
            <consortium name="Ensembl"/>
        </authorList>
    </citation>
    <scope>IDENTIFICATION</scope>
</reference>
<sequence>RHWAGTGGHRDSIGGTGLLLGDTGGHWAGIRLHWGALGWNWWALSWETALRCGALGHCLRREWAPPGTVRAPSCPKPPHVPIAPHADVEGFLWRECAALPVPTMVSPCQNLVHLGTSIGFYGGTSVGIHMGISVGTPVAITTGVPGVTSMATARAGAPAPPSVGAPPLVSRVNAHPQVAAREALPVPLPLCWLCRTFLTRAEAAVPKEAVAAAAAGLCRALPAVVAGACQCLAQRYAVLALEGVLGRLAPRLLCHLLLACRSEDTHRLLSPPGAPPEDPAAPKAACAGSETPPRYFQAPPRRLHTLPPRCFQTPLRLSLSPLRCFQSPPRCFQTPPRSLQVPPRCLQASPDASKPPPGHRERQTGTQAPTRGFSSLT</sequence>
<protein>
    <submittedName>
        <fullName evidence="9">Uncharacterized protein</fullName>
    </submittedName>
</protein>
<dbReference type="InterPro" id="IPR008139">
    <property type="entry name" value="SaposinB_dom"/>
</dbReference>
<feature type="region of interest" description="Disordered" evidence="6">
    <location>
        <begin position="334"/>
        <end position="377"/>
    </location>
</feature>
<dbReference type="Proteomes" id="UP000694419">
    <property type="component" value="Unplaced"/>
</dbReference>
<keyword evidence="5" id="KW-0325">Glycoprotein</keyword>
<evidence type="ECO:0000256" key="4">
    <source>
        <dbReference type="ARBA" id="ARBA00023157"/>
    </source>
</evidence>
<evidence type="ECO:0000313" key="10">
    <source>
        <dbReference type="Proteomes" id="UP000694419"/>
    </source>
</evidence>
<accession>A0A8C3JXW8</accession>
<evidence type="ECO:0000256" key="3">
    <source>
        <dbReference type="ARBA" id="ARBA00022729"/>
    </source>
</evidence>
<evidence type="ECO:0000259" key="8">
    <source>
        <dbReference type="PROSITE" id="PS51110"/>
    </source>
</evidence>
<dbReference type="InterPro" id="IPR003119">
    <property type="entry name" value="SAP_A"/>
</dbReference>
<evidence type="ECO:0000259" key="7">
    <source>
        <dbReference type="PROSITE" id="PS50015"/>
    </source>
</evidence>
<feature type="region of interest" description="Disordered" evidence="6">
    <location>
        <begin position="267"/>
        <end position="291"/>
    </location>
</feature>
<organism evidence="9 10">
    <name type="scientific">Calidris pygmaea</name>
    <name type="common">Spoon-billed sandpiper</name>
    <dbReference type="NCBI Taxonomy" id="425635"/>
    <lineage>
        <taxon>Eukaryota</taxon>
        <taxon>Metazoa</taxon>
        <taxon>Chordata</taxon>
        <taxon>Craniata</taxon>
        <taxon>Vertebrata</taxon>
        <taxon>Euteleostomi</taxon>
        <taxon>Archelosauria</taxon>
        <taxon>Archosauria</taxon>
        <taxon>Dinosauria</taxon>
        <taxon>Saurischia</taxon>
        <taxon>Theropoda</taxon>
        <taxon>Coelurosauria</taxon>
        <taxon>Aves</taxon>
        <taxon>Neognathae</taxon>
        <taxon>Neoaves</taxon>
        <taxon>Charadriiformes</taxon>
        <taxon>Scolopacidae</taxon>
        <taxon>Calidris</taxon>
    </lineage>
</organism>
<evidence type="ECO:0000256" key="6">
    <source>
        <dbReference type="SAM" id="MobiDB-lite"/>
    </source>
</evidence>
<name>A0A8C3JXW8_9CHAR</name>
<dbReference type="PROSITE" id="PS51110">
    <property type="entry name" value="SAP_A"/>
    <property type="match status" value="1"/>
</dbReference>
<dbReference type="SUPFAM" id="SSF47862">
    <property type="entry name" value="Saposin"/>
    <property type="match status" value="1"/>
</dbReference>
<dbReference type="PROSITE" id="PS50015">
    <property type="entry name" value="SAP_B"/>
    <property type="match status" value="1"/>
</dbReference>
<proteinExistence type="predicted"/>
<evidence type="ECO:0000256" key="2">
    <source>
        <dbReference type="ARBA" id="ARBA00022525"/>
    </source>
</evidence>
<keyword evidence="4" id="KW-1015">Disulfide bond</keyword>
<dbReference type="Ensembl" id="ENSCPGT00000015221.1">
    <property type="protein sequence ID" value="ENSCPGP00000013882.1"/>
    <property type="gene ID" value="ENSCPGG00000009817.1"/>
</dbReference>
<feature type="domain" description="Saposin A-type" evidence="8">
    <location>
        <begin position="28"/>
        <end position="68"/>
    </location>
</feature>
<feature type="compositionally biased region" description="Polar residues" evidence="6">
    <location>
        <begin position="364"/>
        <end position="377"/>
    </location>
</feature>
<comment type="subcellular location">
    <subcellularLocation>
        <location evidence="1">Secreted</location>
    </subcellularLocation>
</comment>
<feature type="domain" description="Saposin B-type" evidence="7">
    <location>
        <begin position="187"/>
        <end position="264"/>
    </location>
</feature>
<dbReference type="SMART" id="SM00741">
    <property type="entry name" value="SapB"/>
    <property type="match status" value="1"/>
</dbReference>
<dbReference type="AlphaFoldDB" id="A0A8C3JXW8"/>
<evidence type="ECO:0000256" key="1">
    <source>
        <dbReference type="ARBA" id="ARBA00004613"/>
    </source>
</evidence>
<keyword evidence="3" id="KW-0732">Signal</keyword>
<keyword evidence="10" id="KW-1185">Reference proteome</keyword>
<dbReference type="Gene3D" id="1.10.225.10">
    <property type="entry name" value="Saposin-like"/>
    <property type="match status" value="1"/>
</dbReference>
<reference evidence="9" key="2">
    <citation type="submission" date="2025-09" db="UniProtKB">
        <authorList>
            <consortium name="Ensembl"/>
        </authorList>
    </citation>
    <scope>IDENTIFICATION</scope>
</reference>
<evidence type="ECO:0000313" key="9">
    <source>
        <dbReference type="Ensembl" id="ENSCPGP00000013882.1"/>
    </source>
</evidence>